<keyword evidence="2" id="KW-1133">Transmembrane helix</keyword>
<dbReference type="InterPro" id="IPR023393">
    <property type="entry name" value="START-like_dom_sf"/>
</dbReference>
<organism evidence="4 5">
    <name type="scientific">Piptocephalis cylindrospora</name>
    <dbReference type="NCBI Taxonomy" id="1907219"/>
    <lineage>
        <taxon>Eukaryota</taxon>
        <taxon>Fungi</taxon>
        <taxon>Fungi incertae sedis</taxon>
        <taxon>Zoopagomycota</taxon>
        <taxon>Zoopagomycotina</taxon>
        <taxon>Zoopagomycetes</taxon>
        <taxon>Zoopagales</taxon>
        <taxon>Piptocephalidaceae</taxon>
        <taxon>Piptocephalis</taxon>
    </lineage>
</organism>
<dbReference type="PANTHER" id="PTHR19308">
    <property type="entry name" value="PHOSPHATIDYLCHOLINE TRANSFER PROTEIN"/>
    <property type="match status" value="1"/>
</dbReference>
<feature type="compositionally biased region" description="Basic and acidic residues" evidence="1">
    <location>
        <begin position="460"/>
        <end position="469"/>
    </location>
</feature>
<sequence>MSPNPAYPPKTDVTTLEESTPLIPNGRTGPVQTLSVSTPTVVTTTTPLSLIPRLALMATPVPVLLMLNEALFQGQVDRLHCILFQLLVMTLVQMVYMSRLVNRPDVLASADPVLSLATQYALPRNRSSPSYIPPDRQIISSSHALPSTLVDHSLPSSTQGGKGPSLQPSADRRVDSSSTPGDKGQERNGLFVQENTEQMAESSSQDIKGKEYLSPIAKECEGLVQEFLAMANQNLETTEDWILVHTQTSPFLLQVHRHQKAAFRYRIEATIPVASGTAFDLLADPSRRTEWDDMCAYSGIVQSLSPSTNVTHVQTKPVWPTSARDLCLLSHIRRLSPKEGGGLLGVTQSTTHPDCPADPTGGVVRMHAGVAGQWVRPVKERHEAQGKESCTVLQLVEGDLKGWIPGSVVKYVATKAIPQGFIKLVKQLEEVPPPHSEDTRLLPLGYAEGPTALSSNLKGGVKEEEEGRRGSPPPSVPVINPSRSLSPGPGSGSGGSGSSSPATLSSLQFRIRRLEAQVKGLLGALPPRLAHHRPGAAHGPKTGREVGRMRRFMQGGMGIAALGAWTAAILYVLRRLR</sequence>
<dbReference type="EMBL" id="KZ987908">
    <property type="protein sequence ID" value="RKP13984.1"/>
    <property type="molecule type" value="Genomic_DNA"/>
</dbReference>
<dbReference type="PROSITE" id="PS50848">
    <property type="entry name" value="START"/>
    <property type="match status" value="1"/>
</dbReference>
<feature type="compositionally biased region" description="Low complexity" evidence="1">
    <location>
        <begin position="477"/>
        <end position="488"/>
    </location>
</feature>
<keyword evidence="2" id="KW-0472">Membrane</keyword>
<protein>
    <recommendedName>
        <fullName evidence="3">START domain-containing protein</fullName>
    </recommendedName>
</protein>
<evidence type="ECO:0000256" key="1">
    <source>
        <dbReference type="SAM" id="MobiDB-lite"/>
    </source>
</evidence>
<dbReference type="SUPFAM" id="SSF55961">
    <property type="entry name" value="Bet v1-like"/>
    <property type="match status" value="1"/>
</dbReference>
<proteinExistence type="predicted"/>
<feature type="region of interest" description="Disordered" evidence="1">
    <location>
        <begin position="433"/>
        <end position="503"/>
    </location>
</feature>
<evidence type="ECO:0000256" key="2">
    <source>
        <dbReference type="SAM" id="Phobius"/>
    </source>
</evidence>
<dbReference type="Proteomes" id="UP000267251">
    <property type="component" value="Unassembled WGS sequence"/>
</dbReference>
<feature type="region of interest" description="Disordered" evidence="1">
    <location>
        <begin position="1"/>
        <end position="30"/>
    </location>
</feature>
<evidence type="ECO:0000313" key="4">
    <source>
        <dbReference type="EMBL" id="RKP13984.1"/>
    </source>
</evidence>
<dbReference type="AlphaFoldDB" id="A0A4P9Y593"/>
<feature type="transmembrane region" description="Helical" evidence="2">
    <location>
        <begin position="552"/>
        <end position="573"/>
    </location>
</feature>
<dbReference type="OrthoDB" id="333905at2759"/>
<name>A0A4P9Y593_9FUNG</name>
<evidence type="ECO:0000313" key="5">
    <source>
        <dbReference type="Proteomes" id="UP000267251"/>
    </source>
</evidence>
<dbReference type="PANTHER" id="PTHR19308:SF14">
    <property type="entry name" value="START DOMAIN-CONTAINING PROTEIN"/>
    <property type="match status" value="1"/>
</dbReference>
<dbReference type="Pfam" id="PF01852">
    <property type="entry name" value="START"/>
    <property type="match status" value="1"/>
</dbReference>
<reference evidence="5" key="1">
    <citation type="journal article" date="2018" name="Nat. Microbiol.">
        <title>Leveraging single-cell genomics to expand the fungal tree of life.</title>
        <authorList>
            <person name="Ahrendt S.R."/>
            <person name="Quandt C.A."/>
            <person name="Ciobanu D."/>
            <person name="Clum A."/>
            <person name="Salamov A."/>
            <person name="Andreopoulos B."/>
            <person name="Cheng J.F."/>
            <person name="Woyke T."/>
            <person name="Pelin A."/>
            <person name="Henrissat B."/>
            <person name="Reynolds N.K."/>
            <person name="Benny G.L."/>
            <person name="Smith M.E."/>
            <person name="James T.Y."/>
            <person name="Grigoriev I.V."/>
        </authorList>
    </citation>
    <scope>NUCLEOTIDE SEQUENCE [LARGE SCALE GENOMIC DNA]</scope>
</reference>
<gene>
    <name evidence="4" type="ORF">BJ684DRAFT_19570</name>
</gene>
<feature type="region of interest" description="Disordered" evidence="1">
    <location>
        <begin position="149"/>
        <end position="189"/>
    </location>
</feature>
<dbReference type="InterPro" id="IPR002913">
    <property type="entry name" value="START_lipid-bd_dom"/>
</dbReference>
<dbReference type="InterPro" id="IPR051213">
    <property type="entry name" value="START_lipid_transfer"/>
</dbReference>
<dbReference type="GO" id="GO:0005737">
    <property type="term" value="C:cytoplasm"/>
    <property type="evidence" value="ECO:0007669"/>
    <property type="project" value="UniProtKB-ARBA"/>
</dbReference>
<dbReference type="GO" id="GO:0008289">
    <property type="term" value="F:lipid binding"/>
    <property type="evidence" value="ECO:0007669"/>
    <property type="project" value="InterPro"/>
</dbReference>
<accession>A0A4P9Y593</accession>
<evidence type="ECO:0000259" key="3">
    <source>
        <dbReference type="PROSITE" id="PS50848"/>
    </source>
</evidence>
<keyword evidence="5" id="KW-1185">Reference proteome</keyword>
<dbReference type="SMART" id="SM00234">
    <property type="entry name" value="START"/>
    <property type="match status" value="1"/>
</dbReference>
<keyword evidence="2" id="KW-0812">Transmembrane</keyword>
<dbReference type="CDD" id="cd00177">
    <property type="entry name" value="START"/>
    <property type="match status" value="1"/>
</dbReference>
<dbReference type="Gene3D" id="3.30.530.20">
    <property type="match status" value="1"/>
</dbReference>
<feature type="domain" description="START" evidence="3">
    <location>
        <begin position="239"/>
        <end position="430"/>
    </location>
</feature>